<dbReference type="GO" id="GO:0006487">
    <property type="term" value="P:protein N-linked glycosylation"/>
    <property type="evidence" value="ECO:0007669"/>
    <property type="project" value="TreeGrafter"/>
</dbReference>
<sequence length="115" mass="12977">MAALQDFTIARGTTFSKLCPNISEVMELTRPFAWRDVVFRQLQKYKPDLLSLTDLSGLKEPRLVGDILVLPIDGFGMGQRHSNSTSDGSTPEDAYVQHKFQGSWKDEKKSNETEI</sequence>
<dbReference type="GO" id="GO:0000136">
    <property type="term" value="C:mannan polymerase complex"/>
    <property type="evidence" value="ECO:0007669"/>
    <property type="project" value="TreeGrafter"/>
</dbReference>
<proteinExistence type="predicted"/>
<accession>A0A9W9RCU0</accession>
<dbReference type="EMBL" id="JAPZBT010000006">
    <property type="protein sequence ID" value="KAJ5356939.1"/>
    <property type="molecule type" value="Genomic_DNA"/>
</dbReference>
<feature type="compositionally biased region" description="Polar residues" evidence="1">
    <location>
        <begin position="80"/>
        <end position="89"/>
    </location>
</feature>
<feature type="region of interest" description="Disordered" evidence="1">
    <location>
        <begin position="79"/>
        <end position="115"/>
    </location>
</feature>
<dbReference type="RefSeq" id="XP_056575086.1">
    <property type="nucleotide sequence ID" value="XM_056729271.1"/>
</dbReference>
<dbReference type="InterPro" id="IPR039367">
    <property type="entry name" value="Och1-like"/>
</dbReference>
<dbReference type="Proteomes" id="UP001147752">
    <property type="component" value="Unassembled WGS sequence"/>
</dbReference>
<dbReference type="AlphaFoldDB" id="A0A9W9RCU0"/>
<evidence type="ECO:0000313" key="2">
    <source>
        <dbReference type="EMBL" id="KAJ5356939.1"/>
    </source>
</evidence>
<dbReference type="PANTHER" id="PTHR31834:SF1">
    <property type="entry name" value="INITIATION-SPECIFIC ALPHA-1,6-MANNOSYLTRANSFERASE"/>
    <property type="match status" value="1"/>
</dbReference>
<name>A0A9W9RCU0_9EURO</name>
<keyword evidence="3" id="KW-1185">Reference proteome</keyword>
<reference evidence="2" key="1">
    <citation type="submission" date="2022-12" db="EMBL/GenBank/DDBJ databases">
        <authorList>
            <person name="Petersen C."/>
        </authorList>
    </citation>
    <scope>NUCLEOTIDE SEQUENCE</scope>
    <source>
        <strain evidence="2">IBT 3081</strain>
    </source>
</reference>
<feature type="compositionally biased region" description="Basic and acidic residues" evidence="1">
    <location>
        <begin position="104"/>
        <end position="115"/>
    </location>
</feature>
<comment type="caution">
    <text evidence="2">The sequence shown here is derived from an EMBL/GenBank/DDBJ whole genome shotgun (WGS) entry which is preliminary data.</text>
</comment>
<dbReference type="PANTHER" id="PTHR31834">
    <property type="entry name" value="INITIATION-SPECIFIC ALPHA-1,6-MANNOSYLTRANSFERASE"/>
    <property type="match status" value="1"/>
</dbReference>
<evidence type="ECO:0000256" key="1">
    <source>
        <dbReference type="SAM" id="MobiDB-lite"/>
    </source>
</evidence>
<dbReference type="OrthoDB" id="409543at2759"/>
<dbReference type="GO" id="GO:0000009">
    <property type="term" value="F:alpha-1,6-mannosyltransferase activity"/>
    <property type="evidence" value="ECO:0007669"/>
    <property type="project" value="InterPro"/>
</dbReference>
<protein>
    <submittedName>
        <fullName evidence="2">Uncharacterized protein</fullName>
    </submittedName>
</protein>
<organism evidence="2 3">
    <name type="scientific">Penicillium concentricum</name>
    <dbReference type="NCBI Taxonomy" id="293559"/>
    <lineage>
        <taxon>Eukaryota</taxon>
        <taxon>Fungi</taxon>
        <taxon>Dikarya</taxon>
        <taxon>Ascomycota</taxon>
        <taxon>Pezizomycotina</taxon>
        <taxon>Eurotiomycetes</taxon>
        <taxon>Eurotiomycetidae</taxon>
        <taxon>Eurotiales</taxon>
        <taxon>Aspergillaceae</taxon>
        <taxon>Penicillium</taxon>
    </lineage>
</organism>
<gene>
    <name evidence="2" type="ORF">N7517_011548</name>
</gene>
<reference evidence="2" key="2">
    <citation type="journal article" date="2023" name="IMA Fungus">
        <title>Comparative genomic study of the Penicillium genus elucidates a diverse pangenome and 15 lateral gene transfer events.</title>
        <authorList>
            <person name="Petersen C."/>
            <person name="Sorensen T."/>
            <person name="Nielsen M.R."/>
            <person name="Sondergaard T.E."/>
            <person name="Sorensen J.L."/>
            <person name="Fitzpatrick D.A."/>
            <person name="Frisvad J.C."/>
            <person name="Nielsen K.L."/>
        </authorList>
    </citation>
    <scope>NUCLEOTIDE SEQUENCE</scope>
    <source>
        <strain evidence="2">IBT 3081</strain>
    </source>
</reference>
<evidence type="ECO:0000313" key="3">
    <source>
        <dbReference type="Proteomes" id="UP001147752"/>
    </source>
</evidence>
<dbReference type="GeneID" id="81468454"/>